<dbReference type="Gene3D" id="2.60.40.10">
    <property type="entry name" value="Immunoglobulins"/>
    <property type="match status" value="1"/>
</dbReference>
<dbReference type="PROSITE" id="PS50835">
    <property type="entry name" value="IG_LIKE"/>
    <property type="match status" value="1"/>
</dbReference>
<dbReference type="InterPro" id="IPR013783">
    <property type="entry name" value="Ig-like_fold"/>
</dbReference>
<evidence type="ECO:0000313" key="4">
    <source>
        <dbReference type="EMBL" id="VDI06039.1"/>
    </source>
</evidence>
<dbReference type="CDD" id="cd00096">
    <property type="entry name" value="Ig"/>
    <property type="match status" value="1"/>
</dbReference>
<dbReference type="SUPFAM" id="SSF52058">
    <property type="entry name" value="L domain-like"/>
    <property type="match status" value="1"/>
</dbReference>
<keyword evidence="2" id="KW-0675">Receptor</keyword>
<accession>A0A8B6CLT2</accession>
<evidence type="ECO:0000313" key="5">
    <source>
        <dbReference type="Proteomes" id="UP000596742"/>
    </source>
</evidence>
<dbReference type="InterPro" id="IPR032675">
    <property type="entry name" value="LRR_dom_sf"/>
</dbReference>
<dbReference type="GO" id="GO:0014069">
    <property type="term" value="C:postsynaptic density"/>
    <property type="evidence" value="ECO:0007669"/>
    <property type="project" value="TreeGrafter"/>
</dbReference>
<protein>
    <recommendedName>
        <fullName evidence="3">Ig-like domain-containing protein</fullName>
    </recommendedName>
</protein>
<dbReference type="Proteomes" id="UP000596742">
    <property type="component" value="Unassembled WGS sequence"/>
</dbReference>
<feature type="domain" description="Ig-like" evidence="3">
    <location>
        <begin position="143"/>
        <end position="236"/>
    </location>
</feature>
<evidence type="ECO:0000256" key="1">
    <source>
        <dbReference type="ARBA" id="ARBA00007343"/>
    </source>
</evidence>
<dbReference type="PANTHER" id="PTHR45930">
    <property type="entry name" value="G-PROTEIN COUPLED RECEPTOR 124-LIKE PROTEIN"/>
    <property type="match status" value="1"/>
</dbReference>
<comment type="caution">
    <text evidence="4">The sequence shown here is derived from an EMBL/GenBank/DDBJ whole genome shotgun (WGS) entry which is preliminary data.</text>
</comment>
<dbReference type="GO" id="GO:0007166">
    <property type="term" value="P:cell surface receptor signaling pathway"/>
    <property type="evidence" value="ECO:0007669"/>
    <property type="project" value="TreeGrafter"/>
</dbReference>
<dbReference type="GO" id="GO:0098978">
    <property type="term" value="C:glutamatergic synapse"/>
    <property type="evidence" value="ECO:0007669"/>
    <property type="project" value="TreeGrafter"/>
</dbReference>
<sequence>MFADISLSNLWLNGNPITVIEKHAFVNLLFLIRVYGLFPFLEEIETEAFVNLSAAALTLDLSRNNATVIQKNAFKNVQIAALAMSGNSTIKENRLITFAVSGGIYFISSSIQCNCDLMWLVHLRHDMPVQTDGQCANFNKTVPELVPEDLHCIDQVSTVHICNVSQSVDLPCEYDYLTTNLIRWIHTRNGQFIRELNKDFIDEDTNTLHFSFCNYDDSGEYTCMLSTDYSLLPSINRSCHLNVNRKYDIDDVLLYVNFVPYNW</sequence>
<reference evidence="4" key="1">
    <citation type="submission" date="2018-11" db="EMBL/GenBank/DDBJ databases">
        <authorList>
            <person name="Alioto T."/>
            <person name="Alioto T."/>
        </authorList>
    </citation>
    <scope>NUCLEOTIDE SEQUENCE</scope>
</reference>
<organism evidence="4 5">
    <name type="scientific">Mytilus galloprovincialis</name>
    <name type="common">Mediterranean mussel</name>
    <dbReference type="NCBI Taxonomy" id="29158"/>
    <lineage>
        <taxon>Eukaryota</taxon>
        <taxon>Metazoa</taxon>
        <taxon>Spiralia</taxon>
        <taxon>Lophotrochozoa</taxon>
        <taxon>Mollusca</taxon>
        <taxon>Bivalvia</taxon>
        <taxon>Autobranchia</taxon>
        <taxon>Pteriomorphia</taxon>
        <taxon>Mytilida</taxon>
        <taxon>Mytiloidea</taxon>
        <taxon>Mytilidae</taxon>
        <taxon>Mytilinae</taxon>
        <taxon>Mytilus</taxon>
    </lineage>
</organism>
<dbReference type="Gene3D" id="3.80.10.10">
    <property type="entry name" value="Ribonuclease Inhibitor"/>
    <property type="match status" value="1"/>
</dbReference>
<keyword evidence="5" id="KW-1185">Reference proteome</keyword>
<evidence type="ECO:0000259" key="3">
    <source>
        <dbReference type="PROSITE" id="PS50835"/>
    </source>
</evidence>
<dbReference type="EMBL" id="UYJE01001885">
    <property type="protein sequence ID" value="VDI06039.1"/>
    <property type="molecule type" value="Genomic_DNA"/>
</dbReference>
<gene>
    <name evidence="4" type="ORF">MGAL_10B018475</name>
</gene>
<comment type="similarity">
    <text evidence="1">Belongs to the G-protein coupled receptor 2 family. Adhesion G-protein coupled receptor (ADGR) subfamily.</text>
</comment>
<dbReference type="InterPro" id="IPR036179">
    <property type="entry name" value="Ig-like_dom_sf"/>
</dbReference>
<dbReference type="PANTHER" id="PTHR45930:SF3">
    <property type="entry name" value="ADHESION G PROTEIN-COUPLED RECEPTOR A1"/>
    <property type="match status" value="1"/>
</dbReference>
<dbReference type="SUPFAM" id="SSF48726">
    <property type="entry name" value="Immunoglobulin"/>
    <property type="match status" value="1"/>
</dbReference>
<dbReference type="AlphaFoldDB" id="A0A8B6CLT2"/>
<dbReference type="GO" id="GO:0005886">
    <property type="term" value="C:plasma membrane"/>
    <property type="evidence" value="ECO:0007669"/>
    <property type="project" value="TreeGrafter"/>
</dbReference>
<dbReference type="InterPro" id="IPR051963">
    <property type="entry name" value="Adhesion_GPCR_A"/>
</dbReference>
<evidence type="ECO:0000256" key="2">
    <source>
        <dbReference type="ARBA" id="ARBA00023170"/>
    </source>
</evidence>
<dbReference type="InterPro" id="IPR007110">
    <property type="entry name" value="Ig-like_dom"/>
</dbReference>
<name>A0A8B6CLT2_MYTGA</name>
<proteinExistence type="inferred from homology"/>